<dbReference type="SUPFAM" id="SSF142906">
    <property type="entry name" value="YjbR-like"/>
    <property type="match status" value="1"/>
</dbReference>
<dbReference type="AlphaFoldDB" id="A0A4R1BNB9"/>
<dbReference type="InterPro" id="IPR058532">
    <property type="entry name" value="YjbR/MT2646/Rv2570-like"/>
</dbReference>
<organism evidence="1 2">
    <name type="scientific">Flaviaesturariibacter flavus</name>
    <dbReference type="NCBI Taxonomy" id="2502780"/>
    <lineage>
        <taxon>Bacteria</taxon>
        <taxon>Pseudomonadati</taxon>
        <taxon>Bacteroidota</taxon>
        <taxon>Chitinophagia</taxon>
        <taxon>Chitinophagales</taxon>
        <taxon>Chitinophagaceae</taxon>
        <taxon>Flaviaestuariibacter</taxon>
    </lineage>
</organism>
<protein>
    <recommendedName>
        <fullName evidence="3">MmcQ/YjbR family DNA-binding protein</fullName>
    </recommendedName>
</protein>
<dbReference type="InterPro" id="IPR007351">
    <property type="entry name" value="YjbR"/>
</dbReference>
<evidence type="ECO:0000313" key="2">
    <source>
        <dbReference type="Proteomes" id="UP000295334"/>
    </source>
</evidence>
<keyword evidence="2" id="KW-1185">Reference proteome</keyword>
<evidence type="ECO:0008006" key="3">
    <source>
        <dbReference type="Google" id="ProtNLM"/>
    </source>
</evidence>
<dbReference type="InterPro" id="IPR038056">
    <property type="entry name" value="YjbR-like_sf"/>
</dbReference>
<sequence>MELEVLRNACLVLKGAQEEIKWEHDLAYTIGGKMFCVTSIEGPHSFSCKVPDERFEELTQVPGIEPAPYLARAKWVLVTPECNWKTSQKLDLARESYRLVGAKLTKKQKTELGLL</sequence>
<dbReference type="PANTHER" id="PTHR35145">
    <property type="entry name" value="CYTOPLASMIC PROTEIN-RELATED"/>
    <property type="match status" value="1"/>
</dbReference>
<name>A0A4R1BNB9_9BACT</name>
<comment type="caution">
    <text evidence="1">The sequence shown here is derived from an EMBL/GenBank/DDBJ whole genome shotgun (WGS) entry which is preliminary data.</text>
</comment>
<dbReference type="Proteomes" id="UP000295334">
    <property type="component" value="Unassembled WGS sequence"/>
</dbReference>
<dbReference type="PANTHER" id="PTHR35145:SF1">
    <property type="entry name" value="CYTOPLASMIC PROTEIN"/>
    <property type="match status" value="1"/>
</dbReference>
<accession>A0A4R1BNB9</accession>
<reference evidence="1 2" key="1">
    <citation type="submission" date="2019-03" db="EMBL/GenBank/DDBJ databases">
        <authorList>
            <person name="Kim M.K.M."/>
        </authorList>
    </citation>
    <scope>NUCLEOTIDE SEQUENCE [LARGE SCALE GENOMIC DNA]</scope>
    <source>
        <strain evidence="1 2">17J68-12</strain>
    </source>
</reference>
<dbReference type="RefSeq" id="WP_131445996.1">
    <property type="nucleotide sequence ID" value="NZ_SJZI01000002.1"/>
</dbReference>
<proteinExistence type="predicted"/>
<dbReference type="Pfam" id="PF04237">
    <property type="entry name" value="YjbR"/>
    <property type="match status" value="1"/>
</dbReference>
<evidence type="ECO:0000313" key="1">
    <source>
        <dbReference type="EMBL" id="TCJ19053.1"/>
    </source>
</evidence>
<gene>
    <name evidence="1" type="ORF">EPD60_01150</name>
</gene>
<dbReference type="OrthoDB" id="9789813at2"/>
<dbReference type="EMBL" id="SJZI01000002">
    <property type="protein sequence ID" value="TCJ19053.1"/>
    <property type="molecule type" value="Genomic_DNA"/>
</dbReference>
<dbReference type="Gene3D" id="3.90.1150.30">
    <property type="match status" value="1"/>
</dbReference>